<evidence type="ECO:0000313" key="5">
    <source>
        <dbReference type="Proteomes" id="UP000603940"/>
    </source>
</evidence>
<dbReference type="InterPro" id="IPR025877">
    <property type="entry name" value="MobA-like_NTP_Trfase"/>
</dbReference>
<sequence length="255" mass="26934">MSGATALVLAGSRAGAADPMAVAAGVSHKALLPVAGVPMLARVLEALRDSPRIARIVVMIEAPERSLAGFPLEPDVLLRPAQPSPSLSVAAALEEFGAPLLVTTADHALLTPAMVAEFMADLPPGVDAAAGLARSEVVLAAWPGTRRTWLRFRGGRFSGCNLFWMGTPRAAGVVEFWRRVEQQRKKPLAMVRMLGPWVLLRFALGLLSLPQALAALGARTGTRLGVVQMRFAEAAVDVDKPADLELAEAVLARRG</sequence>
<proteinExistence type="predicted"/>
<evidence type="ECO:0000313" key="4">
    <source>
        <dbReference type="EMBL" id="MBC9176391.1"/>
    </source>
</evidence>
<gene>
    <name evidence="4" type="ORF">IBL25_05480</name>
</gene>
<dbReference type="Gene3D" id="3.90.550.10">
    <property type="entry name" value="Spore Coat Polysaccharide Biosynthesis Protein SpsA, Chain A"/>
    <property type="match status" value="1"/>
</dbReference>
<dbReference type="InterPro" id="IPR029044">
    <property type="entry name" value="Nucleotide-diphossugar_trans"/>
</dbReference>
<evidence type="ECO:0000256" key="1">
    <source>
        <dbReference type="ARBA" id="ARBA00022679"/>
    </source>
</evidence>
<name>A0ABR7R3U8_9PROT</name>
<keyword evidence="5" id="KW-1185">Reference proteome</keyword>
<reference evidence="4 5" key="1">
    <citation type="journal article" date="2009" name="Int. J. Syst. Evol. Microbiol.">
        <title>Transfer of Teichococcus ludipueritiae and Muricoccus roseus to the genus Roseomonas, as Roseomonas ludipueritiae comb. nov. and Roseomonas rosea comb. nov., respectively, and emended description of the genus Roseomonas.</title>
        <authorList>
            <person name="Sanchez-Porro C."/>
            <person name="Gallego V."/>
            <person name="Busse H.J."/>
            <person name="Kampfer P."/>
            <person name="Ventosa A."/>
        </authorList>
    </citation>
    <scope>NUCLEOTIDE SEQUENCE [LARGE SCALE GENOMIC DNA]</scope>
    <source>
        <strain evidence="4 5">DSM 14915</strain>
    </source>
</reference>
<evidence type="ECO:0000259" key="3">
    <source>
        <dbReference type="Pfam" id="PF12804"/>
    </source>
</evidence>
<evidence type="ECO:0000256" key="2">
    <source>
        <dbReference type="ARBA" id="ARBA00022842"/>
    </source>
</evidence>
<keyword evidence="1" id="KW-0808">Transferase</keyword>
<organism evidence="4 5">
    <name type="scientific">Pseudoroseomonas ludipueritiae</name>
    <dbReference type="NCBI Taxonomy" id="198093"/>
    <lineage>
        <taxon>Bacteria</taxon>
        <taxon>Pseudomonadati</taxon>
        <taxon>Pseudomonadota</taxon>
        <taxon>Alphaproteobacteria</taxon>
        <taxon>Acetobacterales</taxon>
        <taxon>Acetobacteraceae</taxon>
        <taxon>Pseudoroseomonas</taxon>
    </lineage>
</organism>
<dbReference type="RefSeq" id="WP_187777550.1">
    <property type="nucleotide sequence ID" value="NZ_JACTUZ010000012.1"/>
</dbReference>
<feature type="domain" description="MobA-like NTP transferase" evidence="3">
    <location>
        <begin position="7"/>
        <end position="130"/>
    </location>
</feature>
<keyword evidence="2" id="KW-0460">Magnesium</keyword>
<dbReference type="PANTHER" id="PTHR19136:SF81">
    <property type="entry name" value="MOLYBDENUM COFACTOR GUANYLYLTRANSFERASE"/>
    <property type="match status" value="1"/>
</dbReference>
<dbReference type="Pfam" id="PF12804">
    <property type="entry name" value="NTP_transf_3"/>
    <property type="match status" value="1"/>
</dbReference>
<dbReference type="SUPFAM" id="SSF53448">
    <property type="entry name" value="Nucleotide-diphospho-sugar transferases"/>
    <property type="match status" value="1"/>
</dbReference>
<accession>A0ABR7R3U8</accession>
<dbReference type="EMBL" id="JACTUZ010000012">
    <property type="protein sequence ID" value="MBC9176391.1"/>
    <property type="molecule type" value="Genomic_DNA"/>
</dbReference>
<dbReference type="Proteomes" id="UP000603940">
    <property type="component" value="Unassembled WGS sequence"/>
</dbReference>
<comment type="caution">
    <text evidence="4">The sequence shown here is derived from an EMBL/GenBank/DDBJ whole genome shotgun (WGS) entry which is preliminary data.</text>
</comment>
<dbReference type="PANTHER" id="PTHR19136">
    <property type="entry name" value="MOLYBDENUM COFACTOR GUANYLYLTRANSFERASE"/>
    <property type="match status" value="1"/>
</dbReference>
<protein>
    <submittedName>
        <fullName evidence="4">Nucleotidyltransferase family protein</fullName>
    </submittedName>
</protein>